<organism evidence="2 3">
    <name type="scientific">Paenibacillus piri</name>
    <dbReference type="NCBI Taxonomy" id="2547395"/>
    <lineage>
        <taxon>Bacteria</taxon>
        <taxon>Bacillati</taxon>
        <taxon>Bacillota</taxon>
        <taxon>Bacilli</taxon>
        <taxon>Bacillales</taxon>
        <taxon>Paenibacillaceae</taxon>
        <taxon>Paenibacillus</taxon>
    </lineage>
</organism>
<dbReference type="AlphaFoldDB" id="A0A4R5KDA8"/>
<proteinExistence type="predicted"/>
<protein>
    <submittedName>
        <fullName evidence="2">Uncharacterized protein</fullName>
    </submittedName>
</protein>
<sequence length="515" mass="55502">MAFKKELPEWRSPGVEPSASKKTEGWKPGEKPPADWLNWSQNRTYEALKELQSHRHSGEDGDAEKIDSSGLAEGAATDAAIGNRTVDDTKVPAGNSGSPTSLFSWLAHMVKSVTGKSNWSTPPATTLEAANTHMNATAGVHGSTAAATANTLIQRDANSQASVGAPTAASHIARKQDVDAISGRVNGALPKDGSEAMTGNLTMRNNYPIFEMDNTNQTHKFKIINDGNGFWLEGTRKSDNVVTSRMRFDLTTGNLFVGNNNLKVWHEGNDGVGSGLDADLLAGKTLGLGANQIPYRDGSGKLGADIFQIVDTRNINAAPNQYTIGRYSEFKSGSVIGLAAEYWVLLETNRPWTDDSAGLTFQRAYGLSTGKTYTRRGETTAWHPWGEEWAGGYTPANKAGDTFTGTITMDNNKWIVMKGNDYKLIDFYNAAGARLGYIGMSDNNDVIMYNVITGKGFSLANDGHLYYSAYRVWHGGVDNTAPASSSYGSRVVRNTIISTAGPSGGQNGDIWVQYI</sequence>
<evidence type="ECO:0000256" key="1">
    <source>
        <dbReference type="SAM" id="MobiDB-lite"/>
    </source>
</evidence>
<name>A0A4R5KDA8_9BACL</name>
<dbReference type="RefSeq" id="WP_133235468.1">
    <property type="nucleotide sequence ID" value="NZ_SMRT01000022.1"/>
</dbReference>
<accession>A0A4R5KDA8</accession>
<gene>
    <name evidence="2" type="ORF">E1757_30650</name>
</gene>
<reference evidence="2 3" key="1">
    <citation type="submission" date="2019-03" db="EMBL/GenBank/DDBJ databases">
        <title>This is whole genome sequence of Paenibacillus sp MS74 strain.</title>
        <authorList>
            <person name="Trinh H.N."/>
        </authorList>
    </citation>
    <scope>NUCLEOTIDE SEQUENCE [LARGE SCALE GENOMIC DNA]</scope>
    <source>
        <strain evidence="2 3">MS74</strain>
    </source>
</reference>
<evidence type="ECO:0000313" key="3">
    <source>
        <dbReference type="Proteomes" id="UP000295636"/>
    </source>
</evidence>
<dbReference type="Proteomes" id="UP000295636">
    <property type="component" value="Unassembled WGS sequence"/>
</dbReference>
<dbReference type="OrthoDB" id="2667109at2"/>
<feature type="region of interest" description="Disordered" evidence="1">
    <location>
        <begin position="1"/>
        <end position="39"/>
    </location>
</feature>
<keyword evidence="3" id="KW-1185">Reference proteome</keyword>
<comment type="caution">
    <text evidence="2">The sequence shown here is derived from an EMBL/GenBank/DDBJ whole genome shotgun (WGS) entry which is preliminary data.</text>
</comment>
<feature type="compositionally biased region" description="Basic and acidic residues" evidence="1">
    <location>
        <begin position="19"/>
        <end position="33"/>
    </location>
</feature>
<dbReference type="EMBL" id="SMRT01000022">
    <property type="protein sequence ID" value="TDF92157.1"/>
    <property type="molecule type" value="Genomic_DNA"/>
</dbReference>
<evidence type="ECO:0000313" key="2">
    <source>
        <dbReference type="EMBL" id="TDF92157.1"/>
    </source>
</evidence>